<dbReference type="GO" id="GO:0043306">
    <property type="term" value="P:positive regulation of mast cell degranulation"/>
    <property type="evidence" value="ECO:0007669"/>
    <property type="project" value="Ensembl"/>
</dbReference>
<dbReference type="InterPro" id="IPR042340">
    <property type="entry name" value="FCER1G"/>
</dbReference>
<dbReference type="GO" id="GO:0002292">
    <property type="term" value="P:T cell differentiation involved in immune response"/>
    <property type="evidence" value="ECO:0007669"/>
    <property type="project" value="Ensembl"/>
</dbReference>
<reference evidence="9" key="2">
    <citation type="submission" date="2025-08" db="UniProtKB">
        <authorList>
            <consortium name="Ensembl"/>
        </authorList>
    </citation>
    <scope>IDENTIFICATION</scope>
    <source>
        <strain evidence="9">Isolate ISIS603380</strain>
    </source>
</reference>
<dbReference type="GO" id="GO:0032765">
    <property type="term" value="P:positive regulation of mast cell cytokine production"/>
    <property type="evidence" value="ECO:0007669"/>
    <property type="project" value="Ensembl"/>
</dbReference>
<dbReference type="GO" id="GO:0002431">
    <property type="term" value="P:Fc receptor mediated stimulatory signaling pathway"/>
    <property type="evidence" value="ECO:0007669"/>
    <property type="project" value="Ensembl"/>
</dbReference>
<keyword evidence="6" id="KW-0675">Receptor</keyword>
<dbReference type="GO" id="GO:0019886">
    <property type="term" value="P:antigen processing and presentation of exogenous peptide antigen via MHC class II"/>
    <property type="evidence" value="ECO:0007669"/>
    <property type="project" value="Ensembl"/>
</dbReference>
<evidence type="ECO:0000256" key="8">
    <source>
        <dbReference type="SAM" id="SignalP"/>
    </source>
</evidence>
<dbReference type="GO" id="GO:0042742">
    <property type="term" value="P:defense response to bacterium"/>
    <property type="evidence" value="ECO:0007669"/>
    <property type="project" value="Ensembl"/>
</dbReference>
<dbReference type="STRING" id="9785.ENSLAFP00000021012"/>
<evidence type="ECO:0000256" key="3">
    <source>
        <dbReference type="ARBA" id="ARBA00022553"/>
    </source>
</evidence>
<dbReference type="GO" id="GO:0050766">
    <property type="term" value="P:positive regulation of phagocytosis"/>
    <property type="evidence" value="ECO:0007669"/>
    <property type="project" value="Ensembl"/>
</dbReference>
<dbReference type="GO" id="GO:0019863">
    <property type="term" value="F:IgE binding"/>
    <property type="evidence" value="ECO:0007669"/>
    <property type="project" value="Ensembl"/>
</dbReference>
<dbReference type="Proteomes" id="UP000007646">
    <property type="component" value="Unassembled WGS sequence"/>
</dbReference>
<dbReference type="GO" id="GO:0032753">
    <property type="term" value="P:positive regulation of interleukin-4 production"/>
    <property type="evidence" value="ECO:0007669"/>
    <property type="project" value="Ensembl"/>
</dbReference>
<dbReference type="GO" id="GO:0010543">
    <property type="term" value="P:regulation of platelet activation"/>
    <property type="evidence" value="ECO:0007669"/>
    <property type="project" value="Ensembl"/>
</dbReference>
<keyword evidence="5" id="KW-1015">Disulfide bond</keyword>
<dbReference type="GO" id="GO:2000010">
    <property type="term" value="P:positive regulation of protein localization to cell surface"/>
    <property type="evidence" value="ECO:0007669"/>
    <property type="project" value="Ensembl"/>
</dbReference>
<reference evidence="9" key="3">
    <citation type="submission" date="2025-09" db="UniProtKB">
        <authorList>
            <consortium name="Ensembl"/>
        </authorList>
    </citation>
    <scope>IDENTIFICATION</scope>
    <source>
        <strain evidence="9">Isolate ISIS603380</strain>
    </source>
</reference>
<dbReference type="InParanoid" id="G3TZK4"/>
<keyword evidence="2" id="KW-1003">Cell membrane</keyword>
<evidence type="ECO:0000313" key="10">
    <source>
        <dbReference type="Proteomes" id="UP000007646"/>
    </source>
</evidence>
<keyword evidence="3" id="KW-0597">Phosphoprotein</keyword>
<evidence type="ECO:0000313" key="9">
    <source>
        <dbReference type="Ensembl" id="ENSLAFP00000021012.1"/>
    </source>
</evidence>
<dbReference type="GO" id="GO:0038156">
    <property type="term" value="P:interleukin-3-mediated signaling pathway"/>
    <property type="evidence" value="ECO:0007669"/>
    <property type="project" value="Ensembl"/>
</dbReference>
<dbReference type="FunCoup" id="G3TZK4">
    <property type="interactions" value="80"/>
</dbReference>
<evidence type="ECO:0000256" key="1">
    <source>
        <dbReference type="ARBA" id="ARBA00004251"/>
    </source>
</evidence>
<dbReference type="GO" id="GO:0072659">
    <property type="term" value="P:protein localization to plasma membrane"/>
    <property type="evidence" value="ECO:0007669"/>
    <property type="project" value="Ensembl"/>
</dbReference>
<dbReference type="GO" id="GO:0019864">
    <property type="term" value="F:IgG binding"/>
    <property type="evidence" value="ECO:0007669"/>
    <property type="project" value="Ensembl"/>
</dbReference>
<evidence type="ECO:0000256" key="2">
    <source>
        <dbReference type="ARBA" id="ARBA00022475"/>
    </source>
</evidence>
<dbReference type="GO" id="GO:0042803">
    <property type="term" value="F:protein homodimerization activity"/>
    <property type="evidence" value="ECO:0007669"/>
    <property type="project" value="Ensembl"/>
</dbReference>
<protein>
    <submittedName>
        <fullName evidence="9">Fc epsilon receptor Ig</fullName>
    </submittedName>
</protein>
<dbReference type="eggNOG" id="ENOG502S7XC">
    <property type="taxonomic scope" value="Eukaryota"/>
</dbReference>
<dbReference type="GO" id="GO:0043303">
    <property type="term" value="P:mast cell degranulation"/>
    <property type="evidence" value="ECO:0007669"/>
    <property type="project" value="Ensembl"/>
</dbReference>
<name>G3TZK4_LOXAF</name>
<dbReference type="GO" id="GO:0019767">
    <property type="term" value="F:IgE receptor activity"/>
    <property type="evidence" value="ECO:0007669"/>
    <property type="project" value="Ensembl"/>
</dbReference>
<dbReference type="GO" id="GO:0001798">
    <property type="term" value="P:positive regulation of type IIa hypersensitivity"/>
    <property type="evidence" value="ECO:0007669"/>
    <property type="project" value="Ensembl"/>
</dbReference>
<dbReference type="AlphaFoldDB" id="G3TZK4"/>
<evidence type="ECO:0000256" key="7">
    <source>
        <dbReference type="SAM" id="Phobius"/>
    </source>
</evidence>
<dbReference type="GO" id="GO:0030593">
    <property type="term" value="P:neutrophil chemotaxis"/>
    <property type="evidence" value="ECO:0007669"/>
    <property type="project" value="Ensembl"/>
</dbReference>
<sequence length="68" mass="7757">MISAVLLLLFLLFGQAAALGEPQLCYILDAILFLYGIVLTLLYCRLKVRLREQLVPSYQKSDKISRLQ</sequence>
<dbReference type="Pfam" id="PF11628">
    <property type="entry name" value="TCR_zetazeta"/>
    <property type="match status" value="1"/>
</dbReference>
<dbReference type="OMA" id="CRLKIQM"/>
<dbReference type="GO" id="GO:0002554">
    <property type="term" value="P:serotonin secretion by platelet"/>
    <property type="evidence" value="ECO:0007669"/>
    <property type="project" value="Ensembl"/>
</dbReference>
<dbReference type="GO" id="GO:0002283">
    <property type="term" value="P:neutrophil activation involved in immune response"/>
    <property type="evidence" value="ECO:0007669"/>
    <property type="project" value="Ensembl"/>
</dbReference>
<keyword evidence="7" id="KW-0472">Membrane</keyword>
<dbReference type="GO" id="GO:0007229">
    <property type="term" value="P:integrin-mediated signaling pathway"/>
    <property type="evidence" value="ECO:0007669"/>
    <property type="project" value="Ensembl"/>
</dbReference>
<dbReference type="GO" id="GO:0032760">
    <property type="term" value="P:positive regulation of tumor necrosis factor production"/>
    <property type="evidence" value="ECO:0007669"/>
    <property type="project" value="Ensembl"/>
</dbReference>
<accession>G3TZK4</accession>
<dbReference type="GO" id="GO:0033024">
    <property type="term" value="P:mast cell apoptotic process"/>
    <property type="evidence" value="ECO:0007669"/>
    <property type="project" value="Ensembl"/>
</dbReference>
<dbReference type="GO" id="GO:0042590">
    <property type="term" value="P:antigen processing and presentation of exogenous peptide antigen via MHC class I"/>
    <property type="evidence" value="ECO:0007669"/>
    <property type="project" value="Ensembl"/>
</dbReference>
<dbReference type="GO" id="GO:0032755">
    <property type="term" value="P:positive regulation of interleukin-6 production"/>
    <property type="evidence" value="ECO:0007669"/>
    <property type="project" value="Ensembl"/>
</dbReference>
<dbReference type="PANTHER" id="PTHR16803:SF0">
    <property type="entry name" value="HIGH AFFINITY IMMUNOGLOBULIN EPSILON RECEPTOR SUBUNIT GAMMA"/>
    <property type="match status" value="1"/>
</dbReference>
<dbReference type="GO" id="GO:0030316">
    <property type="term" value="P:osteoclast differentiation"/>
    <property type="evidence" value="ECO:0007669"/>
    <property type="project" value="Ensembl"/>
</dbReference>
<keyword evidence="8" id="KW-0732">Signal</keyword>
<evidence type="ECO:0000256" key="5">
    <source>
        <dbReference type="ARBA" id="ARBA00023157"/>
    </source>
</evidence>
<dbReference type="GO" id="GO:0033001">
    <property type="term" value="C:Fc-gamma receptor III complex"/>
    <property type="evidence" value="ECO:0007669"/>
    <property type="project" value="Ensembl"/>
</dbReference>
<feature type="chain" id="PRO_5003456110" evidence="8">
    <location>
        <begin position="19"/>
        <end position="68"/>
    </location>
</feature>
<gene>
    <name evidence="9" type="primary">FCER1G</name>
</gene>
<keyword evidence="7" id="KW-0812">Transmembrane</keyword>
<dbReference type="PANTHER" id="PTHR16803">
    <property type="entry name" value="HIGH AFFINITY IMMUNOGLOBULIN EPSILON RECEPTOR GAMMA-SUBUNIT"/>
    <property type="match status" value="1"/>
</dbReference>
<feature type="signal peptide" evidence="8">
    <location>
        <begin position="1"/>
        <end position="18"/>
    </location>
</feature>
<feature type="transmembrane region" description="Helical" evidence="7">
    <location>
        <begin position="26"/>
        <end position="44"/>
    </location>
</feature>
<dbReference type="GO" id="GO:0006911">
    <property type="term" value="P:phagocytosis, engulfment"/>
    <property type="evidence" value="ECO:0007669"/>
    <property type="project" value="Ensembl"/>
</dbReference>
<proteinExistence type="predicted"/>
<comment type="subcellular location">
    <subcellularLocation>
        <location evidence="1">Cell membrane</location>
        <topology evidence="1">Single-pass type I membrane protein</topology>
    </subcellularLocation>
</comment>
<dbReference type="GO" id="GO:0001805">
    <property type="term" value="P:positive regulation of type III hypersensitivity"/>
    <property type="evidence" value="ECO:0007669"/>
    <property type="project" value="Ensembl"/>
</dbReference>
<dbReference type="GO" id="GO:0031623">
    <property type="term" value="P:receptor internalization"/>
    <property type="evidence" value="ECO:0007669"/>
    <property type="project" value="Ensembl"/>
</dbReference>
<organism evidence="9 10">
    <name type="scientific">Loxodonta africana</name>
    <name type="common">African elephant</name>
    <dbReference type="NCBI Taxonomy" id="9785"/>
    <lineage>
        <taxon>Eukaryota</taxon>
        <taxon>Metazoa</taxon>
        <taxon>Chordata</taxon>
        <taxon>Craniata</taxon>
        <taxon>Vertebrata</taxon>
        <taxon>Euteleostomi</taxon>
        <taxon>Mammalia</taxon>
        <taxon>Eutheria</taxon>
        <taxon>Afrotheria</taxon>
        <taxon>Proboscidea</taxon>
        <taxon>Elephantidae</taxon>
        <taxon>Loxodonta</taxon>
    </lineage>
</organism>
<evidence type="ECO:0000256" key="6">
    <source>
        <dbReference type="ARBA" id="ARBA00023170"/>
    </source>
</evidence>
<dbReference type="GO" id="GO:0032733">
    <property type="term" value="P:positive regulation of interleukin-10 production"/>
    <property type="evidence" value="ECO:0007669"/>
    <property type="project" value="Ensembl"/>
</dbReference>
<dbReference type="InterPro" id="IPR021663">
    <property type="entry name" value="CD3_zeta/IgE_Fc_rcpt_gamma"/>
</dbReference>
<dbReference type="HOGENOM" id="CLU_192374_0_0_1"/>
<dbReference type="GO" id="GO:0001812">
    <property type="term" value="P:positive regulation of type I hypersensitivity"/>
    <property type="evidence" value="ECO:0007669"/>
    <property type="project" value="Ensembl"/>
</dbReference>
<evidence type="ECO:0000256" key="4">
    <source>
        <dbReference type="ARBA" id="ARBA00022859"/>
    </source>
</evidence>
<dbReference type="GO" id="GO:0033026">
    <property type="term" value="P:negative regulation of mast cell apoptotic process"/>
    <property type="evidence" value="ECO:0007669"/>
    <property type="project" value="Ensembl"/>
</dbReference>
<keyword evidence="4" id="KW-0391">Immunity</keyword>
<keyword evidence="10" id="KW-1185">Reference proteome</keyword>
<reference evidence="9 10" key="1">
    <citation type="submission" date="2009-06" db="EMBL/GenBank/DDBJ databases">
        <title>The Genome Sequence of Loxodonta africana (African elephant).</title>
        <authorList>
            <person name="Di Palma F."/>
            <person name="Heiman D."/>
            <person name="Young S."/>
            <person name="Johnson J."/>
            <person name="Lander E.S."/>
            <person name="Lindblad-Toh K."/>
        </authorList>
    </citation>
    <scope>NUCLEOTIDE SEQUENCE [LARGE SCALE GENOMIC DNA]</scope>
    <source>
        <strain evidence="9 10">Isolate ISIS603380</strain>
    </source>
</reference>
<dbReference type="GO" id="GO:0016064">
    <property type="term" value="P:immunoglobulin mediated immune response"/>
    <property type="evidence" value="ECO:0007669"/>
    <property type="project" value="Ensembl"/>
</dbReference>
<dbReference type="Ensembl" id="ENSLAFT00000037543.1">
    <property type="protein sequence ID" value="ENSLAFP00000021012.1"/>
    <property type="gene ID" value="ENSLAFG00000028877.1"/>
</dbReference>
<dbReference type="GeneTree" id="ENSGT00390000003894"/>
<dbReference type="GO" id="GO:0032998">
    <property type="term" value="C:Fc-epsilon receptor I complex"/>
    <property type="evidence" value="ECO:0007669"/>
    <property type="project" value="Ensembl"/>
</dbReference>
<dbReference type="GO" id="GO:0038094">
    <property type="term" value="P:Fc-gamma receptor signaling pathway"/>
    <property type="evidence" value="ECO:0007669"/>
    <property type="project" value="Ensembl"/>
</dbReference>
<dbReference type="GO" id="GO:0071404">
    <property type="term" value="P:cellular response to low-density lipoprotein particle stimulus"/>
    <property type="evidence" value="ECO:0007669"/>
    <property type="project" value="Ensembl"/>
</dbReference>
<dbReference type="GO" id="GO:0045087">
    <property type="term" value="P:innate immune response"/>
    <property type="evidence" value="ECO:0007669"/>
    <property type="project" value="Ensembl"/>
</dbReference>
<keyword evidence="7" id="KW-1133">Transmembrane helix</keyword>
<dbReference type="GO" id="GO:0009897">
    <property type="term" value="C:external side of plasma membrane"/>
    <property type="evidence" value="ECO:0007669"/>
    <property type="project" value="Ensembl"/>
</dbReference>